<keyword evidence="1" id="KW-1133">Transmembrane helix</keyword>
<comment type="caution">
    <text evidence="2">The sequence shown here is derived from an EMBL/GenBank/DDBJ whole genome shotgun (WGS) entry which is preliminary data.</text>
</comment>
<dbReference type="AlphaFoldDB" id="A0A2P8I2S4"/>
<reference evidence="2 3" key="1">
    <citation type="submission" date="2018-03" db="EMBL/GenBank/DDBJ databases">
        <title>Genomic Encyclopedia of Type Strains, Phase III (KMG-III): the genomes of soil and plant-associated and newly described type strains.</title>
        <authorList>
            <person name="Whitman W."/>
        </authorList>
    </citation>
    <scope>NUCLEOTIDE SEQUENCE [LARGE SCALE GENOMIC DNA]</scope>
    <source>
        <strain evidence="2 3">CGMCC 4.7097</strain>
    </source>
</reference>
<keyword evidence="1" id="KW-0472">Membrane</keyword>
<keyword evidence="1" id="KW-0812">Transmembrane</keyword>
<dbReference type="RefSeq" id="WP_106618593.1">
    <property type="nucleotide sequence ID" value="NZ_PYAX01000011.1"/>
</dbReference>
<name>A0A2P8I2S4_SACCR</name>
<evidence type="ECO:0000256" key="1">
    <source>
        <dbReference type="SAM" id="Phobius"/>
    </source>
</evidence>
<sequence>MVDTHAHTHAVGGPLNTRRHKPALYAFTLIVLAHWAEHITQAVQIYALGWPVPQAKGALGLWFPWLVSSEVMHYGYALIMLVFLFALRKGFVGRSKTWWTVALGLQFWHHIEHLLLIIQASASTNLLGKPAPTSIIQLIIPRVELHLFYNTVVFIPMVIAMVLHMRPTPEERSEMHCTCAVPAGASA</sequence>
<feature type="transmembrane region" description="Helical" evidence="1">
    <location>
        <begin position="62"/>
        <end position="87"/>
    </location>
</feature>
<proteinExistence type="predicted"/>
<keyword evidence="3" id="KW-1185">Reference proteome</keyword>
<feature type="transmembrane region" description="Helical" evidence="1">
    <location>
        <begin position="24"/>
        <end position="50"/>
    </location>
</feature>
<dbReference type="OrthoDB" id="3619281at2"/>
<evidence type="ECO:0000313" key="2">
    <source>
        <dbReference type="EMBL" id="PSL52771.1"/>
    </source>
</evidence>
<organism evidence="2 3">
    <name type="scientific">Saccharothrix carnea</name>
    <dbReference type="NCBI Taxonomy" id="1280637"/>
    <lineage>
        <taxon>Bacteria</taxon>
        <taxon>Bacillati</taxon>
        <taxon>Actinomycetota</taxon>
        <taxon>Actinomycetes</taxon>
        <taxon>Pseudonocardiales</taxon>
        <taxon>Pseudonocardiaceae</taxon>
        <taxon>Saccharothrix</taxon>
    </lineage>
</organism>
<feature type="transmembrane region" description="Helical" evidence="1">
    <location>
        <begin position="147"/>
        <end position="165"/>
    </location>
</feature>
<dbReference type="EMBL" id="PYAX01000011">
    <property type="protein sequence ID" value="PSL52771.1"/>
    <property type="molecule type" value="Genomic_DNA"/>
</dbReference>
<dbReference type="Proteomes" id="UP000241118">
    <property type="component" value="Unassembled WGS sequence"/>
</dbReference>
<evidence type="ECO:0000313" key="3">
    <source>
        <dbReference type="Proteomes" id="UP000241118"/>
    </source>
</evidence>
<accession>A0A2P8I2S4</accession>
<gene>
    <name evidence="2" type="ORF">B0I31_11158</name>
</gene>
<protein>
    <submittedName>
        <fullName evidence="2">Uncharacterized protein</fullName>
    </submittedName>
</protein>